<dbReference type="GO" id="GO:0005829">
    <property type="term" value="C:cytosol"/>
    <property type="evidence" value="ECO:0007669"/>
    <property type="project" value="TreeGrafter"/>
</dbReference>
<keyword evidence="4 7" id="KW-0554">One-carbon metabolism</keyword>
<evidence type="ECO:0000256" key="4">
    <source>
        <dbReference type="ARBA" id="ARBA00022563"/>
    </source>
</evidence>
<dbReference type="PROSITE" id="PS00075">
    <property type="entry name" value="DHFR_1"/>
    <property type="match status" value="1"/>
</dbReference>
<dbReference type="OrthoDB" id="9804315at2"/>
<dbReference type="GO" id="GO:0046452">
    <property type="term" value="P:dihydrofolate metabolic process"/>
    <property type="evidence" value="ECO:0007669"/>
    <property type="project" value="TreeGrafter"/>
</dbReference>
<comment type="caution">
    <text evidence="10">The sequence shown here is derived from an EMBL/GenBank/DDBJ whole genome shotgun (WGS) entry which is preliminary data.</text>
</comment>
<accession>A0A0R2N1K5</accession>
<comment type="catalytic activity">
    <reaction evidence="7">
        <text>(6S)-5,6,7,8-tetrahydrofolate + NADP(+) = 7,8-dihydrofolate + NADPH + H(+)</text>
        <dbReference type="Rhea" id="RHEA:15009"/>
        <dbReference type="ChEBI" id="CHEBI:15378"/>
        <dbReference type="ChEBI" id="CHEBI:57451"/>
        <dbReference type="ChEBI" id="CHEBI:57453"/>
        <dbReference type="ChEBI" id="CHEBI:57783"/>
        <dbReference type="ChEBI" id="CHEBI:58349"/>
        <dbReference type="EC" id="1.5.1.3"/>
    </reaction>
</comment>
<dbReference type="PROSITE" id="PS51330">
    <property type="entry name" value="DHFR_2"/>
    <property type="match status" value="1"/>
</dbReference>
<protein>
    <recommendedName>
        <fullName evidence="3 7">Dihydrofolate reductase</fullName>
        <ecNumber evidence="3 7">1.5.1.3</ecNumber>
    </recommendedName>
</protein>
<evidence type="ECO:0000256" key="5">
    <source>
        <dbReference type="ARBA" id="ARBA00022857"/>
    </source>
</evidence>
<feature type="domain" description="DHFR" evidence="9">
    <location>
        <begin position="1"/>
        <end position="162"/>
    </location>
</feature>
<dbReference type="RefSeq" id="WP_054776451.1">
    <property type="nucleotide sequence ID" value="NZ_BBBX01000001.1"/>
</dbReference>
<dbReference type="GO" id="GO:0050661">
    <property type="term" value="F:NADP binding"/>
    <property type="evidence" value="ECO:0007669"/>
    <property type="project" value="InterPro"/>
</dbReference>
<dbReference type="GO" id="GO:0046654">
    <property type="term" value="P:tetrahydrofolate biosynthetic process"/>
    <property type="evidence" value="ECO:0007669"/>
    <property type="project" value="UniProtKB-UniPathway"/>
</dbReference>
<dbReference type="AlphaFoldDB" id="A0A0R2N1K5"/>
<keyword evidence="11" id="KW-1185">Reference proteome</keyword>
<dbReference type="InterPro" id="IPR017925">
    <property type="entry name" value="DHFR_CS"/>
</dbReference>
<comment type="pathway">
    <text evidence="1 7">Cofactor biosynthesis; tetrahydrofolate biosynthesis; 5,6,7,8-tetrahydrofolate from 7,8-dihydrofolate: step 1/1.</text>
</comment>
<dbReference type="InterPro" id="IPR001796">
    <property type="entry name" value="DHFR_dom"/>
</dbReference>
<dbReference type="PANTHER" id="PTHR48069">
    <property type="entry name" value="DIHYDROFOLATE REDUCTASE"/>
    <property type="match status" value="1"/>
</dbReference>
<evidence type="ECO:0000313" key="11">
    <source>
        <dbReference type="Proteomes" id="UP000050969"/>
    </source>
</evidence>
<evidence type="ECO:0000256" key="7">
    <source>
        <dbReference type="PIRNR" id="PIRNR000194"/>
    </source>
</evidence>
<dbReference type="GO" id="GO:0006730">
    <property type="term" value="P:one-carbon metabolic process"/>
    <property type="evidence" value="ECO:0007669"/>
    <property type="project" value="UniProtKB-KW"/>
</dbReference>
<name>A0A0R2N1K5_9LACO</name>
<sequence>MISFLWAQDQHGLIGKDGTLPWHLPDDLHFFKSVTINQIMVMGRKTFEGMGKKPLPNRTNIVLTHQPEYSADDGVIVYHSAESVLDYAASFPDKNLVIVGGAHVFASFKGIPDVLYVTRLAGSFEGDTYMTDIDFEPFDLITSRTVENDDPALTHTFEAWVRRDNHDLIEQIKRDNA</sequence>
<dbReference type="GO" id="GO:0004146">
    <property type="term" value="F:dihydrofolate reductase activity"/>
    <property type="evidence" value="ECO:0007669"/>
    <property type="project" value="UniProtKB-EC"/>
</dbReference>
<dbReference type="STRING" id="1293598.IV56_GL001403"/>
<dbReference type="CDD" id="cd00209">
    <property type="entry name" value="DHFR"/>
    <property type="match status" value="1"/>
</dbReference>
<dbReference type="InterPro" id="IPR024072">
    <property type="entry name" value="DHFR-like_dom_sf"/>
</dbReference>
<keyword evidence="6 7" id="KW-0560">Oxidoreductase</keyword>
<evidence type="ECO:0000256" key="1">
    <source>
        <dbReference type="ARBA" id="ARBA00004903"/>
    </source>
</evidence>
<gene>
    <name evidence="10" type="ORF">IV56_GL001403</name>
</gene>
<dbReference type="PATRIC" id="fig|1293598.4.peg.1468"/>
<dbReference type="PIRSF" id="PIRSF000194">
    <property type="entry name" value="DHFR"/>
    <property type="match status" value="1"/>
</dbReference>
<dbReference type="EMBL" id="JQCE01000005">
    <property type="protein sequence ID" value="KRO18272.1"/>
    <property type="molecule type" value="Genomic_DNA"/>
</dbReference>
<evidence type="ECO:0000256" key="3">
    <source>
        <dbReference type="ARBA" id="ARBA00012856"/>
    </source>
</evidence>
<dbReference type="UniPathway" id="UPA00077">
    <property type="reaction ID" value="UER00158"/>
</dbReference>
<dbReference type="PANTHER" id="PTHR48069:SF3">
    <property type="entry name" value="DIHYDROFOLATE REDUCTASE"/>
    <property type="match status" value="1"/>
</dbReference>
<dbReference type="SUPFAM" id="SSF53597">
    <property type="entry name" value="Dihydrofolate reductase-like"/>
    <property type="match status" value="1"/>
</dbReference>
<evidence type="ECO:0000256" key="6">
    <source>
        <dbReference type="ARBA" id="ARBA00023002"/>
    </source>
</evidence>
<organism evidence="10 11">
    <name type="scientific">Lacticaseibacillus saniviri JCM 17471 = DSM 24301</name>
    <dbReference type="NCBI Taxonomy" id="1293598"/>
    <lineage>
        <taxon>Bacteria</taxon>
        <taxon>Bacillati</taxon>
        <taxon>Bacillota</taxon>
        <taxon>Bacilli</taxon>
        <taxon>Lactobacillales</taxon>
        <taxon>Lactobacillaceae</taxon>
        <taxon>Lacticaseibacillus</taxon>
    </lineage>
</organism>
<comment type="function">
    <text evidence="7">Key enzyme in folate metabolism. Catalyzes an essential reaction for de novo glycine and purine synthesis, and for DNA precursor synthesis.</text>
</comment>
<dbReference type="Proteomes" id="UP000050969">
    <property type="component" value="Unassembled WGS sequence"/>
</dbReference>
<dbReference type="Pfam" id="PF00186">
    <property type="entry name" value="DHFR_1"/>
    <property type="match status" value="1"/>
</dbReference>
<evidence type="ECO:0000259" key="9">
    <source>
        <dbReference type="PROSITE" id="PS51330"/>
    </source>
</evidence>
<dbReference type="InterPro" id="IPR012259">
    <property type="entry name" value="DHFR"/>
</dbReference>
<dbReference type="PRINTS" id="PR00070">
    <property type="entry name" value="DHFR"/>
</dbReference>
<evidence type="ECO:0000313" key="10">
    <source>
        <dbReference type="EMBL" id="KRO18272.1"/>
    </source>
</evidence>
<reference evidence="10 11" key="1">
    <citation type="journal article" date="2015" name="Genome Announc.">
        <title>Expanding the biotechnology potential of lactobacilli through comparative genomics of 213 strains and associated genera.</title>
        <authorList>
            <person name="Sun Z."/>
            <person name="Harris H.M."/>
            <person name="McCann A."/>
            <person name="Guo C."/>
            <person name="Argimon S."/>
            <person name="Zhang W."/>
            <person name="Yang X."/>
            <person name="Jeffery I.B."/>
            <person name="Cooney J.C."/>
            <person name="Kagawa T.F."/>
            <person name="Liu W."/>
            <person name="Song Y."/>
            <person name="Salvetti E."/>
            <person name="Wrobel A."/>
            <person name="Rasinkangas P."/>
            <person name="Parkhill J."/>
            <person name="Rea M.C."/>
            <person name="O'Sullivan O."/>
            <person name="Ritari J."/>
            <person name="Douillard F.P."/>
            <person name="Paul Ross R."/>
            <person name="Yang R."/>
            <person name="Briner A.E."/>
            <person name="Felis G.E."/>
            <person name="de Vos W.M."/>
            <person name="Barrangou R."/>
            <person name="Klaenhammer T.R."/>
            <person name="Caufield P.W."/>
            <person name="Cui Y."/>
            <person name="Zhang H."/>
            <person name="O'Toole P.W."/>
        </authorList>
    </citation>
    <scope>NUCLEOTIDE SEQUENCE [LARGE SCALE GENOMIC DNA]</scope>
    <source>
        <strain evidence="10 11">DSM 24301</strain>
    </source>
</reference>
<evidence type="ECO:0000256" key="8">
    <source>
        <dbReference type="RuleBase" id="RU004474"/>
    </source>
</evidence>
<keyword evidence="5 7" id="KW-0521">NADP</keyword>
<dbReference type="EC" id="1.5.1.3" evidence="3 7"/>
<dbReference type="Gene3D" id="3.40.430.10">
    <property type="entry name" value="Dihydrofolate Reductase, subunit A"/>
    <property type="match status" value="1"/>
</dbReference>
<evidence type="ECO:0000256" key="2">
    <source>
        <dbReference type="ARBA" id="ARBA00009539"/>
    </source>
</evidence>
<dbReference type="GO" id="GO:0046655">
    <property type="term" value="P:folic acid metabolic process"/>
    <property type="evidence" value="ECO:0007669"/>
    <property type="project" value="TreeGrafter"/>
</dbReference>
<proteinExistence type="inferred from homology"/>
<comment type="similarity">
    <text evidence="2 7 8">Belongs to the dihydrofolate reductase family.</text>
</comment>